<dbReference type="InParanoid" id="D8T8P2"/>
<feature type="domain" description="Protein kinase" evidence="12">
    <location>
        <begin position="596"/>
        <end position="852"/>
    </location>
</feature>
<evidence type="ECO:0000256" key="3">
    <source>
        <dbReference type="ARBA" id="ARBA00022527"/>
    </source>
</evidence>
<dbReference type="FunFam" id="3.30.200.20:FF:000060">
    <property type="entry name" value="Serine/threonine-protein kinase isoform 1"/>
    <property type="match status" value="1"/>
</dbReference>
<dbReference type="InterPro" id="IPR055164">
    <property type="entry name" value="EDR1/CTR1/ARMC3-like_pept-like"/>
</dbReference>
<feature type="binding site" evidence="10">
    <location>
        <position position="624"/>
    </location>
    <ligand>
        <name>ATP</name>
        <dbReference type="ChEBI" id="CHEBI:30616"/>
    </ligand>
</feature>
<dbReference type="EMBL" id="GL377691">
    <property type="protein sequence ID" value="EFJ06927.1"/>
    <property type="molecule type" value="Genomic_DNA"/>
</dbReference>
<feature type="region of interest" description="Disordered" evidence="11">
    <location>
        <begin position="325"/>
        <end position="347"/>
    </location>
</feature>
<dbReference type="PROSITE" id="PS50011">
    <property type="entry name" value="PROTEIN_KINASE_DOM"/>
    <property type="match status" value="1"/>
</dbReference>
<dbReference type="Gramene" id="EFJ06927">
    <property type="protein sequence ID" value="EFJ06927"/>
    <property type="gene ID" value="SELMODRAFT_269874"/>
</dbReference>
<dbReference type="Gene3D" id="3.30.200.20">
    <property type="entry name" value="Phosphorylase Kinase, domain 1"/>
    <property type="match status" value="1"/>
</dbReference>
<reference evidence="13 14" key="1">
    <citation type="journal article" date="2011" name="Science">
        <title>The Selaginella genome identifies genetic changes associated with the evolution of vascular plants.</title>
        <authorList>
            <person name="Banks J.A."/>
            <person name="Nishiyama T."/>
            <person name="Hasebe M."/>
            <person name="Bowman J.L."/>
            <person name="Gribskov M."/>
            <person name="dePamphilis C."/>
            <person name="Albert V.A."/>
            <person name="Aono N."/>
            <person name="Aoyama T."/>
            <person name="Ambrose B.A."/>
            <person name="Ashton N.W."/>
            <person name="Axtell M.J."/>
            <person name="Barker E."/>
            <person name="Barker M.S."/>
            <person name="Bennetzen J.L."/>
            <person name="Bonawitz N.D."/>
            <person name="Chapple C."/>
            <person name="Cheng C."/>
            <person name="Correa L.G."/>
            <person name="Dacre M."/>
            <person name="DeBarry J."/>
            <person name="Dreyer I."/>
            <person name="Elias M."/>
            <person name="Engstrom E.M."/>
            <person name="Estelle M."/>
            <person name="Feng L."/>
            <person name="Finet C."/>
            <person name="Floyd S.K."/>
            <person name="Frommer W.B."/>
            <person name="Fujita T."/>
            <person name="Gramzow L."/>
            <person name="Gutensohn M."/>
            <person name="Harholt J."/>
            <person name="Hattori M."/>
            <person name="Heyl A."/>
            <person name="Hirai T."/>
            <person name="Hiwatashi Y."/>
            <person name="Ishikawa M."/>
            <person name="Iwata M."/>
            <person name="Karol K.G."/>
            <person name="Koehler B."/>
            <person name="Kolukisaoglu U."/>
            <person name="Kubo M."/>
            <person name="Kurata T."/>
            <person name="Lalonde S."/>
            <person name="Li K."/>
            <person name="Li Y."/>
            <person name="Litt A."/>
            <person name="Lyons E."/>
            <person name="Manning G."/>
            <person name="Maruyama T."/>
            <person name="Michael T.P."/>
            <person name="Mikami K."/>
            <person name="Miyazaki S."/>
            <person name="Morinaga S."/>
            <person name="Murata T."/>
            <person name="Mueller-Roeber B."/>
            <person name="Nelson D.R."/>
            <person name="Obara M."/>
            <person name="Oguri Y."/>
            <person name="Olmstead R.G."/>
            <person name="Onodera N."/>
            <person name="Petersen B.L."/>
            <person name="Pils B."/>
            <person name="Prigge M."/>
            <person name="Rensing S.A."/>
            <person name="Riano-Pachon D.M."/>
            <person name="Roberts A.W."/>
            <person name="Sato Y."/>
            <person name="Scheller H.V."/>
            <person name="Schulz B."/>
            <person name="Schulz C."/>
            <person name="Shakirov E.V."/>
            <person name="Shibagaki N."/>
            <person name="Shinohara N."/>
            <person name="Shippen D.E."/>
            <person name="Soerensen I."/>
            <person name="Sotooka R."/>
            <person name="Sugimoto N."/>
            <person name="Sugita M."/>
            <person name="Sumikawa N."/>
            <person name="Tanurdzic M."/>
            <person name="Theissen G."/>
            <person name="Ulvskov P."/>
            <person name="Wakazuki S."/>
            <person name="Weng J.K."/>
            <person name="Willats W.W."/>
            <person name="Wipf D."/>
            <person name="Wolf P.G."/>
            <person name="Yang L."/>
            <person name="Zimmer A.D."/>
            <person name="Zhu Q."/>
            <person name="Mitros T."/>
            <person name="Hellsten U."/>
            <person name="Loque D."/>
            <person name="Otillar R."/>
            <person name="Salamov A."/>
            <person name="Schmutz J."/>
            <person name="Shapiro H."/>
            <person name="Lindquist E."/>
            <person name="Lucas S."/>
            <person name="Rokhsar D."/>
            <person name="Grigoriev I.V."/>
        </authorList>
    </citation>
    <scope>NUCLEOTIDE SEQUENCE [LARGE SCALE GENOMIC DNA]</scope>
</reference>
<dbReference type="InterPro" id="IPR000719">
    <property type="entry name" value="Prot_kinase_dom"/>
</dbReference>
<dbReference type="AlphaFoldDB" id="D8T8P2"/>
<keyword evidence="6" id="KW-0418">Kinase</keyword>
<feature type="compositionally biased region" description="Low complexity" evidence="11">
    <location>
        <begin position="14"/>
        <end position="57"/>
    </location>
</feature>
<dbReference type="FunFam" id="1.10.510.10:FF:000193">
    <property type="entry name" value="Serine/threonine-protein kinase CTR1"/>
    <property type="match status" value="1"/>
</dbReference>
<dbReference type="PANTHER" id="PTHR44329:SF146">
    <property type="entry name" value="SERINE_THREONINE-PROTEIN KINASE SIS8-RELATED"/>
    <property type="match status" value="1"/>
</dbReference>
<dbReference type="GO" id="GO:0005524">
    <property type="term" value="F:ATP binding"/>
    <property type="evidence" value="ECO:0007669"/>
    <property type="project" value="UniProtKB-UniRule"/>
</dbReference>
<comment type="catalytic activity">
    <reaction evidence="8">
        <text>L-threonyl-[protein] + ATP = O-phospho-L-threonyl-[protein] + ADP + H(+)</text>
        <dbReference type="Rhea" id="RHEA:46608"/>
        <dbReference type="Rhea" id="RHEA-COMP:11060"/>
        <dbReference type="Rhea" id="RHEA-COMP:11605"/>
        <dbReference type="ChEBI" id="CHEBI:15378"/>
        <dbReference type="ChEBI" id="CHEBI:30013"/>
        <dbReference type="ChEBI" id="CHEBI:30616"/>
        <dbReference type="ChEBI" id="CHEBI:61977"/>
        <dbReference type="ChEBI" id="CHEBI:456216"/>
        <dbReference type="EC" id="2.7.11.1"/>
    </reaction>
</comment>
<dbReference type="GO" id="GO:0007165">
    <property type="term" value="P:signal transduction"/>
    <property type="evidence" value="ECO:0000318"/>
    <property type="project" value="GO_Central"/>
</dbReference>
<dbReference type="SMART" id="SM00220">
    <property type="entry name" value="S_TKc"/>
    <property type="match status" value="1"/>
</dbReference>
<dbReference type="InterPro" id="IPR017441">
    <property type="entry name" value="Protein_kinase_ATP_BS"/>
</dbReference>
<evidence type="ECO:0000313" key="13">
    <source>
        <dbReference type="EMBL" id="EFJ06927.1"/>
    </source>
</evidence>
<feature type="region of interest" description="Disordered" evidence="11">
    <location>
        <begin position="14"/>
        <end position="78"/>
    </location>
</feature>
<keyword evidence="3" id="KW-0723">Serine/threonine-protein kinase</keyword>
<feature type="region of interest" description="Disordered" evidence="11">
    <location>
        <begin position="430"/>
        <end position="472"/>
    </location>
</feature>
<evidence type="ECO:0000256" key="7">
    <source>
        <dbReference type="ARBA" id="ARBA00022840"/>
    </source>
</evidence>
<dbReference type="CDD" id="cd13999">
    <property type="entry name" value="STKc_MAP3K-like"/>
    <property type="match status" value="1"/>
</dbReference>
<evidence type="ECO:0000256" key="5">
    <source>
        <dbReference type="ARBA" id="ARBA00022741"/>
    </source>
</evidence>
<dbReference type="PROSITE" id="PS00107">
    <property type="entry name" value="PROTEIN_KINASE_ATP"/>
    <property type="match status" value="1"/>
</dbReference>
<feature type="region of interest" description="Disordered" evidence="11">
    <location>
        <begin position="526"/>
        <end position="576"/>
    </location>
</feature>
<name>D8T8P2_SELML</name>
<proteinExistence type="inferred from homology"/>
<dbReference type="KEGG" id="smo:SELMODRAFT_269874"/>
<keyword evidence="14" id="KW-1185">Reference proteome</keyword>
<evidence type="ECO:0000256" key="1">
    <source>
        <dbReference type="ARBA" id="ARBA00010507"/>
    </source>
</evidence>
<protein>
    <recommendedName>
        <fullName evidence="2">non-specific serine/threonine protein kinase</fullName>
        <ecNumber evidence="2">2.7.11.1</ecNumber>
    </recommendedName>
</protein>
<evidence type="ECO:0000256" key="4">
    <source>
        <dbReference type="ARBA" id="ARBA00022679"/>
    </source>
</evidence>
<dbReference type="HOGENOM" id="CLU_006806_0_0_1"/>
<dbReference type="GO" id="GO:0004674">
    <property type="term" value="F:protein serine/threonine kinase activity"/>
    <property type="evidence" value="ECO:0000318"/>
    <property type="project" value="GO_Central"/>
</dbReference>
<sequence length="874" mass="94452">MKNFLRKFHLVGSSSVESGRSSQQQESAPSPSGSTLSSISDWISSLTSRPSTASSDTSSHHHGGGGSGARARVEGTAAPAREEYQVQLAIALSVNQPVDPEVAEIEAVKRISLGLCPERSTTSQADMATYRYWAYNALSYDDSVVDGFYDVYGVACDPVYPTKMPSLVDLQMKPLSDAASWEVVLVNRLTDSELANLEKSAARTRAQCTGGPSALAQKIAVLVAEQMGGAVENDVDMISVWRTTSWELRTSLKSNILPLGYLQIGLARHRALLFKVLADSVGIPCRLVKGKHYTGVDEGAVNIIKDADSREYIIDLMGAPGALIPSDGPASEKNVPLNHDTHLGERHHSEPADFENALAGAGAGAERRPGPSHGRSPSWTEGIGAPGARQTKAKDMSQYMIEAAKENPGLAQKLQDVLLESGIVAPPEFLAELSPTEPQQRSTDARPDLRRPRSRRQATARVPDALLSGPSSSTDAITAAVVASSMVVAAAKTDIGDGSLEVPITAAATATAAVVAATSAAVVLKSESGSGNSDKGGSGDSKTRTEESGSHSGSKKKNNSRESEGDAGDLENGRTGISKSDSILDVAEWEIPWEELRVGDRIGLGSYGEVYRGEWHGTEVAIKKFLNQDISGDALEEFITEVRLMRRMRHPNVVLFMGAVTRPPNLSIVTEFLPRGSLFKLIHRPSNQVDERRRLRMALDVAKGMNYLHSSTPMIVHRDLKSPNLLVDKNWVVKVCDFGLSRMKHHTFLSSKSQAGTPEWMAPEVLRNEPSNEKSDVYSFGVILWELATLQQPWHGMNSMQVVGAVGFQNRRLDIPADMDPAIAKIIQECWQNDPALRPTFHEIMDSLRPFQRPVIPSQGEAGGGKQKQPRKAS</sequence>
<dbReference type="Proteomes" id="UP000001514">
    <property type="component" value="Unassembled WGS sequence"/>
</dbReference>
<dbReference type="EC" id="2.7.11.1" evidence="2"/>
<evidence type="ECO:0000313" key="14">
    <source>
        <dbReference type="Proteomes" id="UP000001514"/>
    </source>
</evidence>
<gene>
    <name evidence="13" type="ORF">SELMODRAFT_269874</name>
</gene>
<comment type="catalytic activity">
    <reaction evidence="9">
        <text>L-seryl-[protein] + ATP = O-phospho-L-seryl-[protein] + ADP + H(+)</text>
        <dbReference type="Rhea" id="RHEA:17989"/>
        <dbReference type="Rhea" id="RHEA-COMP:9863"/>
        <dbReference type="Rhea" id="RHEA-COMP:11604"/>
        <dbReference type="ChEBI" id="CHEBI:15378"/>
        <dbReference type="ChEBI" id="CHEBI:29999"/>
        <dbReference type="ChEBI" id="CHEBI:30616"/>
        <dbReference type="ChEBI" id="CHEBI:83421"/>
        <dbReference type="ChEBI" id="CHEBI:456216"/>
        <dbReference type="EC" id="2.7.11.1"/>
    </reaction>
</comment>
<dbReference type="Pfam" id="PF14381">
    <property type="entry name" value="EDR1_CTR1_ARMC3_pept"/>
    <property type="match status" value="1"/>
</dbReference>
<evidence type="ECO:0000256" key="2">
    <source>
        <dbReference type="ARBA" id="ARBA00012513"/>
    </source>
</evidence>
<dbReference type="OMA" id="QWEEITI"/>
<accession>D8T8P2</accession>
<dbReference type="GO" id="GO:0006950">
    <property type="term" value="P:response to stress"/>
    <property type="evidence" value="ECO:0007669"/>
    <property type="project" value="UniProtKB-ARBA"/>
</dbReference>
<feature type="region of interest" description="Disordered" evidence="11">
    <location>
        <begin position="360"/>
        <end position="395"/>
    </location>
</feature>
<dbReference type="PROSITE" id="PS00108">
    <property type="entry name" value="PROTEIN_KINASE_ST"/>
    <property type="match status" value="1"/>
</dbReference>
<evidence type="ECO:0000256" key="9">
    <source>
        <dbReference type="ARBA" id="ARBA00048679"/>
    </source>
</evidence>
<dbReference type="InterPro" id="IPR001245">
    <property type="entry name" value="Ser-Thr/Tyr_kinase_cat_dom"/>
</dbReference>
<comment type="similarity">
    <text evidence="1">Belongs to the protein kinase superfamily. TKL Ser/Thr protein kinase family. RAF subfamily.</text>
</comment>
<evidence type="ECO:0000256" key="8">
    <source>
        <dbReference type="ARBA" id="ARBA00047899"/>
    </source>
</evidence>
<dbReference type="eggNOG" id="KOG0192">
    <property type="taxonomic scope" value="Eukaryota"/>
</dbReference>
<dbReference type="STRING" id="88036.D8T8P2"/>
<dbReference type="FunCoup" id="D8T8P2">
    <property type="interactions" value="2165"/>
</dbReference>
<dbReference type="GO" id="GO:0010182">
    <property type="term" value="P:sugar mediated signaling pathway"/>
    <property type="evidence" value="ECO:0007669"/>
    <property type="project" value="UniProtKB-ARBA"/>
</dbReference>
<keyword evidence="7 10" id="KW-0067">ATP-binding</keyword>
<dbReference type="InterPro" id="IPR051681">
    <property type="entry name" value="Ser/Thr_Kinases-Pseudokinases"/>
</dbReference>
<dbReference type="PANTHER" id="PTHR44329">
    <property type="entry name" value="SERINE/THREONINE-PROTEIN KINASE TNNI3K-RELATED"/>
    <property type="match status" value="1"/>
</dbReference>
<keyword evidence="5 10" id="KW-0547">Nucleotide-binding</keyword>
<dbReference type="InterPro" id="IPR011009">
    <property type="entry name" value="Kinase-like_dom_sf"/>
</dbReference>
<dbReference type="SUPFAM" id="SSF56112">
    <property type="entry name" value="Protein kinase-like (PK-like)"/>
    <property type="match status" value="1"/>
</dbReference>
<dbReference type="PRINTS" id="PR00109">
    <property type="entry name" value="TYRKINASE"/>
</dbReference>
<evidence type="ECO:0000256" key="6">
    <source>
        <dbReference type="ARBA" id="ARBA00022777"/>
    </source>
</evidence>
<dbReference type="Pfam" id="PF07714">
    <property type="entry name" value="PK_Tyr_Ser-Thr"/>
    <property type="match status" value="1"/>
</dbReference>
<keyword evidence="4" id="KW-0808">Transferase</keyword>
<feature type="region of interest" description="Disordered" evidence="11">
    <location>
        <begin position="854"/>
        <end position="874"/>
    </location>
</feature>
<evidence type="ECO:0000259" key="12">
    <source>
        <dbReference type="PROSITE" id="PS50011"/>
    </source>
</evidence>
<evidence type="ECO:0000256" key="10">
    <source>
        <dbReference type="PROSITE-ProRule" id="PRU10141"/>
    </source>
</evidence>
<evidence type="ECO:0000256" key="11">
    <source>
        <dbReference type="SAM" id="MobiDB-lite"/>
    </source>
</evidence>
<dbReference type="Gene3D" id="1.10.510.10">
    <property type="entry name" value="Transferase(Phosphotransferase) domain 1"/>
    <property type="match status" value="1"/>
</dbReference>
<dbReference type="InterPro" id="IPR008271">
    <property type="entry name" value="Ser/Thr_kinase_AS"/>
</dbReference>
<organism evidence="14">
    <name type="scientific">Selaginella moellendorffii</name>
    <name type="common">Spikemoss</name>
    <dbReference type="NCBI Taxonomy" id="88036"/>
    <lineage>
        <taxon>Eukaryota</taxon>
        <taxon>Viridiplantae</taxon>
        <taxon>Streptophyta</taxon>
        <taxon>Embryophyta</taxon>
        <taxon>Tracheophyta</taxon>
        <taxon>Lycopodiopsida</taxon>
        <taxon>Selaginellales</taxon>
        <taxon>Selaginellaceae</taxon>
        <taxon>Selaginella</taxon>
    </lineage>
</organism>